<dbReference type="Proteomes" id="UP001443914">
    <property type="component" value="Unassembled WGS sequence"/>
</dbReference>
<organism evidence="1 2">
    <name type="scientific">Saponaria officinalis</name>
    <name type="common">Common soapwort</name>
    <name type="synonym">Lychnis saponaria</name>
    <dbReference type="NCBI Taxonomy" id="3572"/>
    <lineage>
        <taxon>Eukaryota</taxon>
        <taxon>Viridiplantae</taxon>
        <taxon>Streptophyta</taxon>
        <taxon>Embryophyta</taxon>
        <taxon>Tracheophyta</taxon>
        <taxon>Spermatophyta</taxon>
        <taxon>Magnoliopsida</taxon>
        <taxon>eudicotyledons</taxon>
        <taxon>Gunneridae</taxon>
        <taxon>Pentapetalae</taxon>
        <taxon>Caryophyllales</taxon>
        <taxon>Caryophyllaceae</taxon>
        <taxon>Caryophylleae</taxon>
        <taxon>Saponaria</taxon>
    </lineage>
</organism>
<dbReference type="AlphaFoldDB" id="A0AAW1KU31"/>
<comment type="caution">
    <text evidence="1">The sequence shown here is derived from an EMBL/GenBank/DDBJ whole genome shotgun (WGS) entry which is preliminary data.</text>
</comment>
<sequence>MLIEVKYPQTFWTPCVVDSFNLALRFICEPTKNSIHYDECKWIPVLLDACQNIRNFIMNHTKDLNIFKKYTNLTLLSIAEKRFASNIIMCKRLLGEGRTCDNDNG</sequence>
<keyword evidence="2" id="KW-1185">Reference proteome</keyword>
<gene>
    <name evidence="1" type="ORF">RND81_05G044100</name>
</gene>
<evidence type="ECO:0000313" key="1">
    <source>
        <dbReference type="EMBL" id="KAK9724043.1"/>
    </source>
</evidence>
<dbReference type="EMBL" id="JBDFQZ010000005">
    <property type="protein sequence ID" value="KAK9724043.1"/>
    <property type="molecule type" value="Genomic_DNA"/>
</dbReference>
<proteinExistence type="predicted"/>
<name>A0AAW1KU31_SAPOF</name>
<evidence type="ECO:0000313" key="2">
    <source>
        <dbReference type="Proteomes" id="UP001443914"/>
    </source>
</evidence>
<accession>A0AAW1KU31</accession>
<protein>
    <submittedName>
        <fullName evidence="1">Uncharacterized protein</fullName>
    </submittedName>
</protein>
<reference evidence="1" key="1">
    <citation type="submission" date="2024-03" db="EMBL/GenBank/DDBJ databases">
        <title>WGS assembly of Saponaria officinalis var. Norfolk2.</title>
        <authorList>
            <person name="Jenkins J."/>
            <person name="Shu S."/>
            <person name="Grimwood J."/>
            <person name="Barry K."/>
            <person name="Goodstein D."/>
            <person name="Schmutz J."/>
            <person name="Leebens-Mack J."/>
            <person name="Osbourn A."/>
        </authorList>
    </citation>
    <scope>NUCLEOTIDE SEQUENCE [LARGE SCALE GENOMIC DNA]</scope>
    <source>
        <strain evidence="1">JIC</strain>
    </source>
</reference>